<proteinExistence type="predicted"/>
<sequence>MKSLFFRLFLLIFVVIAIQGCGGDDPVPDPPVKTAEEIAIEALTGAGSQTWGIDGGGSVERDGVAVTQLYSGFELVLKSGSAKTYTSKNNNDLFDASGNWSFAGSNFDKFILSGTKPAAGREISFTQNNTNLKLTFTIPAPGARVNGVMAVAGNYTFNLVKK</sequence>
<reference evidence="2 3" key="1">
    <citation type="submission" date="2018-08" db="EMBL/GenBank/DDBJ databases">
        <title>Genomic Encyclopedia of Archaeal and Bacterial Type Strains, Phase II (KMG-II): from individual species to whole genera.</title>
        <authorList>
            <person name="Goeker M."/>
        </authorList>
    </citation>
    <scope>NUCLEOTIDE SEQUENCE [LARGE SCALE GENOMIC DNA]</scope>
    <source>
        <strain evidence="2 3">DSM 15986</strain>
    </source>
</reference>
<name>A0A3E0DG68_9BACT</name>
<organism evidence="2 3">
    <name type="scientific">Algoriphagus antarcticus</name>
    <dbReference type="NCBI Taxonomy" id="238540"/>
    <lineage>
        <taxon>Bacteria</taxon>
        <taxon>Pseudomonadati</taxon>
        <taxon>Bacteroidota</taxon>
        <taxon>Cytophagia</taxon>
        <taxon>Cytophagales</taxon>
        <taxon>Cyclobacteriaceae</taxon>
        <taxon>Algoriphagus</taxon>
    </lineage>
</organism>
<feature type="signal peptide" evidence="1">
    <location>
        <begin position="1"/>
        <end position="17"/>
    </location>
</feature>
<evidence type="ECO:0000256" key="1">
    <source>
        <dbReference type="SAM" id="SignalP"/>
    </source>
</evidence>
<keyword evidence="3" id="KW-1185">Reference proteome</keyword>
<accession>A0A3E0DG68</accession>
<protein>
    <recommendedName>
        <fullName evidence="4">Lipocalin-like protein</fullName>
    </recommendedName>
</protein>
<dbReference type="AlphaFoldDB" id="A0A3E0DG68"/>
<feature type="chain" id="PRO_5017771737" description="Lipocalin-like protein" evidence="1">
    <location>
        <begin position="18"/>
        <end position="162"/>
    </location>
</feature>
<evidence type="ECO:0000313" key="2">
    <source>
        <dbReference type="EMBL" id="REG81673.1"/>
    </source>
</evidence>
<dbReference type="RefSeq" id="WP_086542849.1">
    <property type="nucleotide sequence ID" value="NZ_MSSW01000056.1"/>
</dbReference>
<dbReference type="PROSITE" id="PS51257">
    <property type="entry name" value="PROKAR_LIPOPROTEIN"/>
    <property type="match status" value="1"/>
</dbReference>
<dbReference type="OrthoDB" id="838038at2"/>
<keyword evidence="1" id="KW-0732">Signal</keyword>
<dbReference type="EMBL" id="QUNF01000025">
    <property type="protein sequence ID" value="REG81673.1"/>
    <property type="molecule type" value="Genomic_DNA"/>
</dbReference>
<evidence type="ECO:0000313" key="3">
    <source>
        <dbReference type="Proteomes" id="UP000256405"/>
    </source>
</evidence>
<dbReference type="Proteomes" id="UP000256405">
    <property type="component" value="Unassembled WGS sequence"/>
</dbReference>
<evidence type="ECO:0008006" key="4">
    <source>
        <dbReference type="Google" id="ProtNLM"/>
    </source>
</evidence>
<comment type="caution">
    <text evidence="2">The sequence shown here is derived from an EMBL/GenBank/DDBJ whole genome shotgun (WGS) entry which is preliminary data.</text>
</comment>
<gene>
    <name evidence="2" type="ORF">C8N25_12517</name>
</gene>